<dbReference type="FunFam" id="3.30.50.10:FF:000001">
    <property type="entry name" value="GATA transcription factor (GATAd)"/>
    <property type="match status" value="1"/>
</dbReference>
<feature type="region of interest" description="Disordered" evidence="12">
    <location>
        <begin position="46"/>
        <end position="70"/>
    </location>
</feature>
<dbReference type="Gene3D" id="3.30.50.10">
    <property type="entry name" value="Erythroid Transcription Factor GATA-1, subunit A"/>
    <property type="match status" value="2"/>
</dbReference>
<evidence type="ECO:0000256" key="7">
    <source>
        <dbReference type="ARBA" id="ARBA00023125"/>
    </source>
</evidence>
<evidence type="ECO:0000256" key="9">
    <source>
        <dbReference type="ARBA" id="ARBA00023163"/>
    </source>
</evidence>
<keyword evidence="5" id="KW-0862">Zinc</keyword>
<evidence type="ECO:0000313" key="14">
    <source>
        <dbReference type="Proteomes" id="UP000887581"/>
    </source>
</evidence>
<dbReference type="SMART" id="SM00401">
    <property type="entry name" value="ZnF_GATA"/>
    <property type="match status" value="2"/>
</dbReference>
<dbReference type="PANTHER" id="PTHR10071:SF281">
    <property type="entry name" value="BOX A-BINDING FACTOR-RELATED"/>
    <property type="match status" value="1"/>
</dbReference>
<feature type="compositionally biased region" description="Basic and acidic residues" evidence="12">
    <location>
        <begin position="342"/>
        <end position="361"/>
    </location>
</feature>
<dbReference type="GO" id="GO:0009888">
    <property type="term" value="P:tissue development"/>
    <property type="evidence" value="ECO:0007669"/>
    <property type="project" value="UniProtKB-ARBA"/>
</dbReference>
<feature type="compositionally biased region" description="Basic residues" evidence="12">
    <location>
        <begin position="438"/>
        <end position="449"/>
    </location>
</feature>
<feature type="region of interest" description="Disordered" evidence="12">
    <location>
        <begin position="438"/>
        <end position="458"/>
    </location>
</feature>
<dbReference type="PANTHER" id="PTHR10071">
    <property type="entry name" value="TRANSCRIPTION FACTOR GATA FAMILY MEMBER"/>
    <property type="match status" value="1"/>
</dbReference>
<feature type="domain" description="GATA-type" evidence="13">
    <location>
        <begin position="383"/>
        <end position="436"/>
    </location>
</feature>
<dbReference type="CDD" id="cd00202">
    <property type="entry name" value="ZnF_GATA"/>
    <property type="match status" value="2"/>
</dbReference>
<feature type="region of interest" description="Disordered" evidence="12">
    <location>
        <begin position="341"/>
        <end position="361"/>
    </location>
</feature>
<keyword evidence="14" id="KW-1185">Reference proteome</keyword>
<dbReference type="FunFam" id="3.30.50.10:FF:000032">
    <property type="entry name" value="Transcription factor GATA-3"/>
    <property type="match status" value="1"/>
</dbReference>
<evidence type="ECO:0000313" key="15">
    <source>
        <dbReference type="WBParaSite" id="sdigi.contig6.g735.t1"/>
    </source>
</evidence>
<organism evidence="14 15">
    <name type="scientific">Setaria digitata</name>
    <dbReference type="NCBI Taxonomy" id="48799"/>
    <lineage>
        <taxon>Eukaryota</taxon>
        <taxon>Metazoa</taxon>
        <taxon>Ecdysozoa</taxon>
        <taxon>Nematoda</taxon>
        <taxon>Chromadorea</taxon>
        <taxon>Rhabditida</taxon>
        <taxon>Spirurina</taxon>
        <taxon>Spiruromorpha</taxon>
        <taxon>Filarioidea</taxon>
        <taxon>Setariidae</taxon>
        <taxon>Setaria</taxon>
    </lineage>
</organism>
<keyword evidence="3" id="KW-0677">Repeat</keyword>
<proteinExistence type="predicted"/>
<dbReference type="GO" id="GO:0045165">
    <property type="term" value="P:cell fate commitment"/>
    <property type="evidence" value="ECO:0007669"/>
    <property type="project" value="TreeGrafter"/>
</dbReference>
<keyword evidence="2" id="KW-0479">Metal-binding</keyword>
<protein>
    <submittedName>
        <fullName evidence="15">GATA-type domain-containing protein</fullName>
    </submittedName>
</protein>
<feature type="domain" description="GATA-type" evidence="13">
    <location>
        <begin position="226"/>
        <end position="287"/>
    </location>
</feature>
<dbReference type="WBParaSite" id="sdigi.contig6.g735.t1">
    <property type="protein sequence ID" value="sdigi.contig6.g735.t1"/>
    <property type="gene ID" value="sdigi.contig6.g735"/>
</dbReference>
<sequence>MEYKFQPNNVGHPGDLYQPIQSIQEAVIDADQNVPVTDLNALQMSSNTQSQDATNPAQNDDSVFSPIKPSTFYSNSAQNSQLYYQGTPKMPDSYGTGGQFYPSLFFQTWPYPSATANSSVAATIAGASPCSSNATELSFTQPTTVITDPTQMLVAQNQTTTQNFFPQTYQAYSTTDYYNPLHSANLLAAQSRLTAPTVACSSSGSASSRSSTGASGAPRPKTRNFASEGRECVNCGAVQTPLWRRDGTGHYLCNACGLYHKMNGQNRPLVKPKKRQMYLHDHLIKNKTSSFPDHLNTERHEPSLYVGERERKKVWVLFGCLPMRKLDAERAVLFGGSKRREKLMNSKDKQGREREKRGDEGGLRRVCEMRQPVPNVSETSAQKRTGIECVNCKTNNTTLWRRNSLGQPVCNACGLYHKLHNISRPISMKKDGIQTRNRKISTKNKNKKRGPSEGPFYDMLKPQPSPYGDMKFHLPSAHAYIPAATQTPYPAQFIFHAS</sequence>
<dbReference type="GO" id="GO:0000978">
    <property type="term" value="F:RNA polymerase II cis-regulatory region sequence-specific DNA binding"/>
    <property type="evidence" value="ECO:0007669"/>
    <property type="project" value="TreeGrafter"/>
</dbReference>
<evidence type="ECO:0000256" key="8">
    <source>
        <dbReference type="ARBA" id="ARBA00023159"/>
    </source>
</evidence>
<dbReference type="PROSITE" id="PS00344">
    <property type="entry name" value="GATA_ZN_FINGER_1"/>
    <property type="match status" value="2"/>
</dbReference>
<keyword evidence="9" id="KW-0804">Transcription</keyword>
<evidence type="ECO:0000256" key="3">
    <source>
        <dbReference type="ARBA" id="ARBA00022737"/>
    </source>
</evidence>
<feature type="compositionally biased region" description="Low complexity" evidence="12">
    <location>
        <begin position="201"/>
        <end position="217"/>
    </location>
</feature>
<evidence type="ECO:0000256" key="6">
    <source>
        <dbReference type="ARBA" id="ARBA00023015"/>
    </source>
</evidence>
<evidence type="ECO:0000256" key="10">
    <source>
        <dbReference type="ARBA" id="ARBA00023242"/>
    </source>
</evidence>
<dbReference type="Proteomes" id="UP000887581">
    <property type="component" value="Unplaced"/>
</dbReference>
<keyword evidence="7" id="KW-0238">DNA-binding</keyword>
<evidence type="ECO:0000256" key="12">
    <source>
        <dbReference type="SAM" id="MobiDB-lite"/>
    </source>
</evidence>
<reference evidence="15" key="1">
    <citation type="submission" date="2022-11" db="UniProtKB">
        <authorList>
            <consortium name="WormBaseParasite"/>
        </authorList>
    </citation>
    <scope>IDENTIFICATION</scope>
</reference>
<dbReference type="Pfam" id="PF00320">
    <property type="entry name" value="GATA"/>
    <property type="match status" value="2"/>
</dbReference>
<evidence type="ECO:0000256" key="11">
    <source>
        <dbReference type="PROSITE-ProRule" id="PRU00094"/>
    </source>
</evidence>
<keyword evidence="4 11" id="KW-0863">Zinc-finger</keyword>
<feature type="compositionally biased region" description="Polar residues" evidence="12">
    <location>
        <begin position="46"/>
        <end position="62"/>
    </location>
</feature>
<dbReference type="GO" id="GO:0000122">
    <property type="term" value="P:negative regulation of transcription by RNA polymerase II"/>
    <property type="evidence" value="ECO:0007669"/>
    <property type="project" value="TreeGrafter"/>
</dbReference>
<keyword evidence="8" id="KW-0010">Activator</keyword>
<dbReference type="PROSITE" id="PS50114">
    <property type="entry name" value="GATA_ZN_FINGER_2"/>
    <property type="match status" value="2"/>
</dbReference>
<dbReference type="InterPro" id="IPR013088">
    <property type="entry name" value="Znf_NHR/GATA"/>
</dbReference>
<dbReference type="GO" id="GO:0045944">
    <property type="term" value="P:positive regulation of transcription by RNA polymerase II"/>
    <property type="evidence" value="ECO:0007669"/>
    <property type="project" value="TreeGrafter"/>
</dbReference>
<dbReference type="InterPro" id="IPR039355">
    <property type="entry name" value="Transcription_factor_GATA"/>
</dbReference>
<dbReference type="PRINTS" id="PR00619">
    <property type="entry name" value="GATAZNFINGER"/>
</dbReference>
<accession>A0A915Q505</accession>
<dbReference type="GO" id="GO:0000981">
    <property type="term" value="F:DNA-binding transcription factor activity, RNA polymerase II-specific"/>
    <property type="evidence" value="ECO:0007669"/>
    <property type="project" value="TreeGrafter"/>
</dbReference>
<dbReference type="GO" id="GO:0008270">
    <property type="term" value="F:zinc ion binding"/>
    <property type="evidence" value="ECO:0007669"/>
    <property type="project" value="UniProtKB-KW"/>
</dbReference>
<keyword evidence="6" id="KW-0805">Transcription regulation</keyword>
<keyword evidence="10" id="KW-0539">Nucleus</keyword>
<evidence type="ECO:0000256" key="4">
    <source>
        <dbReference type="ARBA" id="ARBA00022771"/>
    </source>
</evidence>
<dbReference type="SUPFAM" id="SSF57716">
    <property type="entry name" value="Glucocorticoid receptor-like (DNA-binding domain)"/>
    <property type="match status" value="2"/>
</dbReference>
<evidence type="ECO:0000256" key="5">
    <source>
        <dbReference type="ARBA" id="ARBA00022833"/>
    </source>
</evidence>
<feature type="region of interest" description="Disordered" evidence="12">
    <location>
        <begin position="200"/>
        <end position="223"/>
    </location>
</feature>
<comment type="subcellular location">
    <subcellularLocation>
        <location evidence="1">Nucleus</location>
    </subcellularLocation>
</comment>
<dbReference type="AlphaFoldDB" id="A0A915Q505"/>
<evidence type="ECO:0000256" key="1">
    <source>
        <dbReference type="ARBA" id="ARBA00004123"/>
    </source>
</evidence>
<evidence type="ECO:0000256" key="2">
    <source>
        <dbReference type="ARBA" id="ARBA00022723"/>
    </source>
</evidence>
<name>A0A915Q505_9BILA</name>
<dbReference type="GO" id="GO:0005634">
    <property type="term" value="C:nucleus"/>
    <property type="evidence" value="ECO:0007669"/>
    <property type="project" value="UniProtKB-SubCell"/>
</dbReference>
<evidence type="ECO:0000259" key="13">
    <source>
        <dbReference type="PROSITE" id="PS50114"/>
    </source>
</evidence>
<dbReference type="InterPro" id="IPR000679">
    <property type="entry name" value="Znf_GATA"/>
</dbReference>